<name>A0A4Q9PT72_9APHY</name>
<dbReference type="Gene3D" id="3.30.710.10">
    <property type="entry name" value="Potassium Channel Kv1.1, Chain A"/>
    <property type="match status" value="2"/>
</dbReference>
<dbReference type="EMBL" id="ML145134">
    <property type="protein sequence ID" value="TBU57641.1"/>
    <property type="molecule type" value="Genomic_DNA"/>
</dbReference>
<gene>
    <name evidence="2" type="ORF">BD310DRAFT_928736</name>
</gene>
<dbReference type="AlphaFoldDB" id="A0A4Q9PT72"/>
<evidence type="ECO:0000256" key="1">
    <source>
        <dbReference type="SAM" id="MobiDB-lite"/>
    </source>
</evidence>
<dbReference type="InterPro" id="IPR000210">
    <property type="entry name" value="BTB/POZ_dom"/>
</dbReference>
<dbReference type="InterPro" id="IPR011333">
    <property type="entry name" value="SKP1/BTB/POZ_sf"/>
</dbReference>
<dbReference type="CDD" id="cd18186">
    <property type="entry name" value="BTB_POZ_ZBTB_KLHL-like"/>
    <property type="match status" value="1"/>
</dbReference>
<organism evidence="2 3">
    <name type="scientific">Dichomitus squalens</name>
    <dbReference type="NCBI Taxonomy" id="114155"/>
    <lineage>
        <taxon>Eukaryota</taxon>
        <taxon>Fungi</taxon>
        <taxon>Dikarya</taxon>
        <taxon>Basidiomycota</taxon>
        <taxon>Agaricomycotina</taxon>
        <taxon>Agaricomycetes</taxon>
        <taxon>Polyporales</taxon>
        <taxon>Polyporaceae</taxon>
        <taxon>Dichomitus</taxon>
    </lineage>
</organism>
<dbReference type="PROSITE" id="PS50097">
    <property type="entry name" value="BTB"/>
    <property type="match status" value="2"/>
</dbReference>
<dbReference type="SUPFAM" id="SSF54695">
    <property type="entry name" value="POZ domain"/>
    <property type="match status" value="2"/>
</dbReference>
<dbReference type="STRING" id="114155.A0A4Q9PT72"/>
<proteinExistence type="predicted"/>
<dbReference type="Pfam" id="PF00651">
    <property type="entry name" value="BTB"/>
    <property type="match status" value="2"/>
</dbReference>
<keyword evidence="3" id="KW-1185">Reference proteome</keyword>
<evidence type="ECO:0000313" key="2">
    <source>
        <dbReference type="EMBL" id="TBU57641.1"/>
    </source>
</evidence>
<protein>
    <submittedName>
        <fullName evidence="2">Uncharacterized protein</fullName>
    </submittedName>
</protein>
<dbReference type="Proteomes" id="UP000292082">
    <property type="component" value="Unassembled WGS sequence"/>
</dbReference>
<dbReference type="SMART" id="SM00225">
    <property type="entry name" value="BTB"/>
    <property type="match status" value="2"/>
</dbReference>
<reference evidence="2 3" key="1">
    <citation type="submission" date="2019-01" db="EMBL/GenBank/DDBJ databases">
        <title>Draft genome sequences of three monokaryotic isolates of the white-rot basidiomycete fungus Dichomitus squalens.</title>
        <authorList>
            <consortium name="DOE Joint Genome Institute"/>
            <person name="Lopez S.C."/>
            <person name="Andreopoulos B."/>
            <person name="Pangilinan J."/>
            <person name="Lipzen A."/>
            <person name="Riley R."/>
            <person name="Ahrendt S."/>
            <person name="Ng V."/>
            <person name="Barry K."/>
            <person name="Daum C."/>
            <person name="Grigoriev I.V."/>
            <person name="Hilden K.S."/>
            <person name="Makela M.R."/>
            <person name="de Vries R.P."/>
        </authorList>
    </citation>
    <scope>NUCLEOTIDE SEQUENCE [LARGE SCALE GENOMIC DNA]</scope>
    <source>
        <strain evidence="2 3">CBS 464.89</strain>
    </source>
</reference>
<sequence>MPVTRYGPKLPKPPPLPPFNNPATDIILRSSDGMDLHVHSVILVEASPIFADMLSIRRLVRNASQGSSGQSSGGKAVVELAETSEPLDHLLRLCYPVRDPALHTPEDIQPVLRAALKYEMDAATATMRKRLSALVASEPLEVWAVACSVGLEELAQQAAKLVKKPIPGEKLPGVFKEVTAGAYFRLIKVYRIHGRVPSTFKFCEPSPEHAKQGLGPKGPHYSTASPKFTERPFVDLVCRAADGVEFRTHKIILAASSPSLRQRILRLPATGISDGDLTLPVLALDSSSEDLETILELLYPGSVSVHAKANALHLPPGRLLQLAQCARKYKISFVDDAILTQWIKTASYEPMLAFLLATRLGLTRYCQVAEKALQRKPRSNDHWVPEMESMPASAYHTARRLFQTSVFSDSDDDIFGEYDDKFKRDDINDYSSDPYDDVLTSDDDVLLLPPRKRRAL</sequence>
<evidence type="ECO:0000313" key="3">
    <source>
        <dbReference type="Proteomes" id="UP000292082"/>
    </source>
</evidence>
<feature type="region of interest" description="Disordered" evidence="1">
    <location>
        <begin position="1"/>
        <end position="23"/>
    </location>
</feature>
<feature type="compositionally biased region" description="Pro residues" evidence="1">
    <location>
        <begin position="10"/>
        <end position="20"/>
    </location>
</feature>
<accession>A0A4Q9PT72</accession>